<gene>
    <name evidence="1" type="ORF">UFOVP449_104</name>
</gene>
<sequence>MAKLINLIPNITEAKTVDVSDLVKQIQNNTDRNDHTNAVLELAKFLKQKDETEILNSIMNIHDKLGSMPSGLSKLRGEILDQLLKTVKAKHGYDIYTQIKSAF</sequence>
<name>A0A6J5MA69_9CAUD</name>
<protein>
    <submittedName>
        <fullName evidence="1">Uncharacterized protein</fullName>
    </submittedName>
</protein>
<organism evidence="1">
    <name type="scientific">uncultured Caudovirales phage</name>
    <dbReference type="NCBI Taxonomy" id="2100421"/>
    <lineage>
        <taxon>Viruses</taxon>
        <taxon>Duplodnaviria</taxon>
        <taxon>Heunggongvirae</taxon>
        <taxon>Uroviricota</taxon>
        <taxon>Caudoviricetes</taxon>
        <taxon>Peduoviridae</taxon>
        <taxon>Maltschvirus</taxon>
        <taxon>Maltschvirus maltsch</taxon>
    </lineage>
</organism>
<evidence type="ECO:0000313" key="1">
    <source>
        <dbReference type="EMBL" id="CAB4143021.1"/>
    </source>
</evidence>
<proteinExistence type="predicted"/>
<reference evidence="1" key="1">
    <citation type="submission" date="2020-04" db="EMBL/GenBank/DDBJ databases">
        <authorList>
            <person name="Chiriac C."/>
            <person name="Salcher M."/>
            <person name="Ghai R."/>
            <person name="Kavagutti S V."/>
        </authorList>
    </citation>
    <scope>NUCLEOTIDE SEQUENCE</scope>
</reference>
<dbReference type="EMBL" id="LR796420">
    <property type="protein sequence ID" value="CAB4143021.1"/>
    <property type="molecule type" value="Genomic_DNA"/>
</dbReference>
<accession>A0A6J5MA69</accession>